<dbReference type="RefSeq" id="WP_255915646.1">
    <property type="nucleotide sequence ID" value="NZ_JANFQO010000017.1"/>
</dbReference>
<keyword evidence="1" id="KW-0805">Transcription regulation</keyword>
<dbReference type="PROSITE" id="PS01081">
    <property type="entry name" value="HTH_TETR_1"/>
    <property type="match status" value="1"/>
</dbReference>
<gene>
    <name evidence="6" type="ORF">NM961_17200</name>
</gene>
<keyword evidence="3" id="KW-0804">Transcription</keyword>
<keyword evidence="7" id="KW-1185">Reference proteome</keyword>
<evidence type="ECO:0000256" key="2">
    <source>
        <dbReference type="ARBA" id="ARBA00023125"/>
    </source>
</evidence>
<dbReference type="Proteomes" id="UP001165498">
    <property type="component" value="Unassembled WGS sequence"/>
</dbReference>
<evidence type="ECO:0000259" key="5">
    <source>
        <dbReference type="PROSITE" id="PS50977"/>
    </source>
</evidence>
<evidence type="ECO:0000256" key="3">
    <source>
        <dbReference type="ARBA" id="ARBA00023163"/>
    </source>
</evidence>
<evidence type="ECO:0000313" key="6">
    <source>
        <dbReference type="EMBL" id="MCQ4166459.1"/>
    </source>
</evidence>
<dbReference type="SUPFAM" id="SSF46689">
    <property type="entry name" value="Homeodomain-like"/>
    <property type="match status" value="1"/>
</dbReference>
<evidence type="ECO:0000256" key="4">
    <source>
        <dbReference type="PROSITE-ProRule" id="PRU00335"/>
    </source>
</evidence>
<dbReference type="Pfam" id="PF21313">
    <property type="entry name" value="EthR_C"/>
    <property type="match status" value="1"/>
</dbReference>
<dbReference type="Pfam" id="PF00440">
    <property type="entry name" value="TetR_N"/>
    <property type="match status" value="1"/>
</dbReference>
<name>A0ABT1QVZ3_9GAMM</name>
<dbReference type="InterPro" id="IPR049397">
    <property type="entry name" value="EthR_C"/>
</dbReference>
<dbReference type="PANTHER" id="PTHR30055:SF238">
    <property type="entry name" value="MYCOFACTOCIN BIOSYNTHESIS TRANSCRIPTIONAL REGULATOR MFTR-RELATED"/>
    <property type="match status" value="1"/>
</dbReference>
<dbReference type="InterPro" id="IPR023772">
    <property type="entry name" value="DNA-bd_HTH_TetR-type_CS"/>
</dbReference>
<dbReference type="InterPro" id="IPR009057">
    <property type="entry name" value="Homeodomain-like_sf"/>
</dbReference>
<evidence type="ECO:0000313" key="7">
    <source>
        <dbReference type="Proteomes" id="UP001165498"/>
    </source>
</evidence>
<accession>A0ABT1QVZ3</accession>
<sequence length="209" mass="23645">MVSVTRRTGARGKDRRLAVEDKLQQAMERLLEQGHSFTQVSVEQLAAEADIARATFYLHFRDKGELVARLMARVTEEVVGATRAASPQTRSRSELRRMIKAVVDVYRRHYAVMAAIVETAAYDAQVEQLFRQMMDTLIGVNRRLQQQMKQAGQPRTPPLVADVVTWAFERSCHQLVRNRKPAQVNALVDALTHVVWNAMYVPQDGGDAD</sequence>
<dbReference type="Gene3D" id="1.10.357.10">
    <property type="entry name" value="Tetracycline Repressor, domain 2"/>
    <property type="match status" value="1"/>
</dbReference>
<protein>
    <submittedName>
        <fullName evidence="6">TetR/AcrR family transcriptional regulator</fullName>
    </submittedName>
</protein>
<feature type="DNA-binding region" description="H-T-H motif" evidence="4">
    <location>
        <begin position="41"/>
        <end position="60"/>
    </location>
</feature>
<dbReference type="InterPro" id="IPR001647">
    <property type="entry name" value="HTH_TetR"/>
</dbReference>
<keyword evidence="2 4" id="KW-0238">DNA-binding</keyword>
<reference evidence="6" key="1">
    <citation type="submission" date="2022-07" db="EMBL/GenBank/DDBJ databases">
        <title>Tahibacter sp., a new gammaproteobacterium isolated from the silt sample collected at pig farm.</title>
        <authorList>
            <person name="Chen H."/>
        </authorList>
    </citation>
    <scope>NUCLEOTIDE SEQUENCE</scope>
    <source>
        <strain evidence="6">P2K</strain>
    </source>
</reference>
<dbReference type="EMBL" id="JANFQO010000017">
    <property type="protein sequence ID" value="MCQ4166459.1"/>
    <property type="molecule type" value="Genomic_DNA"/>
</dbReference>
<proteinExistence type="predicted"/>
<dbReference type="InterPro" id="IPR050109">
    <property type="entry name" value="HTH-type_TetR-like_transc_reg"/>
</dbReference>
<dbReference type="Gene3D" id="1.10.10.60">
    <property type="entry name" value="Homeodomain-like"/>
    <property type="match status" value="1"/>
</dbReference>
<dbReference type="PANTHER" id="PTHR30055">
    <property type="entry name" value="HTH-TYPE TRANSCRIPTIONAL REGULATOR RUTR"/>
    <property type="match status" value="1"/>
</dbReference>
<dbReference type="PROSITE" id="PS50977">
    <property type="entry name" value="HTH_TETR_2"/>
    <property type="match status" value="1"/>
</dbReference>
<organism evidence="6 7">
    <name type="scientific">Tahibacter harae</name>
    <dbReference type="NCBI Taxonomy" id="2963937"/>
    <lineage>
        <taxon>Bacteria</taxon>
        <taxon>Pseudomonadati</taxon>
        <taxon>Pseudomonadota</taxon>
        <taxon>Gammaproteobacteria</taxon>
        <taxon>Lysobacterales</taxon>
        <taxon>Rhodanobacteraceae</taxon>
        <taxon>Tahibacter</taxon>
    </lineage>
</organism>
<dbReference type="InterPro" id="IPR036271">
    <property type="entry name" value="Tet_transcr_reg_TetR-rel_C_sf"/>
</dbReference>
<evidence type="ECO:0000256" key="1">
    <source>
        <dbReference type="ARBA" id="ARBA00023015"/>
    </source>
</evidence>
<comment type="caution">
    <text evidence="6">The sequence shown here is derived from an EMBL/GenBank/DDBJ whole genome shotgun (WGS) entry which is preliminary data.</text>
</comment>
<dbReference type="SUPFAM" id="SSF48498">
    <property type="entry name" value="Tetracyclin repressor-like, C-terminal domain"/>
    <property type="match status" value="1"/>
</dbReference>
<feature type="domain" description="HTH tetR-type" evidence="5">
    <location>
        <begin position="16"/>
        <end position="78"/>
    </location>
</feature>